<dbReference type="EMBL" id="CAJNNV010025254">
    <property type="protein sequence ID" value="CAE8613408.1"/>
    <property type="molecule type" value="Genomic_DNA"/>
</dbReference>
<feature type="repeat" description="RCC1" evidence="1">
    <location>
        <begin position="200"/>
        <end position="250"/>
    </location>
</feature>
<dbReference type="PROSITE" id="PS50012">
    <property type="entry name" value="RCC1_3"/>
    <property type="match status" value="5"/>
</dbReference>
<organism evidence="3 5">
    <name type="scientific">Polarella glacialis</name>
    <name type="common">Dinoflagellate</name>
    <dbReference type="NCBI Taxonomy" id="89957"/>
    <lineage>
        <taxon>Eukaryota</taxon>
        <taxon>Sar</taxon>
        <taxon>Alveolata</taxon>
        <taxon>Dinophyceae</taxon>
        <taxon>Suessiales</taxon>
        <taxon>Suessiaceae</taxon>
        <taxon>Polarella</taxon>
    </lineage>
</organism>
<dbReference type="InterPro" id="IPR009091">
    <property type="entry name" value="RCC1/BLIP-II"/>
</dbReference>
<sequence>MGAASSQALREAHLTRALGALGVCSAAAQAQAQAQARPLGRGAPRPLLRADEGPPADKAPTQGLEEGSKCGECVRKAARVFCGGEHTLLRDPSTLELYQLGACGLGFDHASAGSTHCPGAYTRKVPLPAPASAVFPGYYHNFVKLVGGRCVSYGCGRQAPNDGQLMNGSLKESTEPVATQVRFAEAVAGGHHSVCRTRDGEVWVAGAGWQGQMGDGGLKYANPAPQRVAGLPRIQQLASGYYHSAALAEDGEWYVWGCNEQGQLAPNSVDEVQLKQPRRLSSLLPELEDAKIASVEGGYGHTVLLLADGRVFSLGNHSEGQRAVDPELEEAPGMSAVSLPGPAEAVAAGSHHTLAIVGGAIYSFGSNEFGQVTGSGEPGEEENQRVWAPHAVHLPVSNDPVVRVSAGICHSAAQTASGRVFLWGCGGNGQTGDASLPSSSAIREVRLEDVMRRCAT</sequence>
<dbReference type="Pfam" id="PF13540">
    <property type="entry name" value="RCC1_2"/>
    <property type="match status" value="2"/>
</dbReference>
<dbReference type="GO" id="GO:0005085">
    <property type="term" value="F:guanyl-nucleotide exchange factor activity"/>
    <property type="evidence" value="ECO:0007669"/>
    <property type="project" value="TreeGrafter"/>
</dbReference>
<accession>A0A813FJ38</accession>
<proteinExistence type="predicted"/>
<dbReference type="PRINTS" id="PR00633">
    <property type="entry name" value="RCCNDNSATION"/>
</dbReference>
<dbReference type="SUPFAM" id="SSF50985">
    <property type="entry name" value="RCC1/BLIP-II"/>
    <property type="match status" value="2"/>
</dbReference>
<dbReference type="Proteomes" id="UP000626109">
    <property type="component" value="Unassembled WGS sequence"/>
</dbReference>
<dbReference type="GO" id="GO:0005737">
    <property type="term" value="C:cytoplasm"/>
    <property type="evidence" value="ECO:0007669"/>
    <property type="project" value="TreeGrafter"/>
</dbReference>
<comment type="caution">
    <text evidence="3">The sequence shown here is derived from an EMBL/GenBank/DDBJ whole genome shotgun (WGS) entry which is preliminary data.</text>
</comment>
<dbReference type="InterPro" id="IPR051553">
    <property type="entry name" value="Ran_GTPase-activating"/>
</dbReference>
<feature type="region of interest" description="Disordered" evidence="2">
    <location>
        <begin position="35"/>
        <end position="66"/>
    </location>
</feature>
<gene>
    <name evidence="3" type="ORF">PGLA1383_LOCUS31177</name>
    <name evidence="4" type="ORF">PGLA2088_LOCUS44519</name>
</gene>
<evidence type="ECO:0000256" key="1">
    <source>
        <dbReference type="PROSITE-ProRule" id="PRU00235"/>
    </source>
</evidence>
<dbReference type="AlphaFoldDB" id="A0A813FJ38"/>
<evidence type="ECO:0000313" key="5">
    <source>
        <dbReference type="Proteomes" id="UP000654075"/>
    </source>
</evidence>
<keyword evidence="5" id="KW-1185">Reference proteome</keyword>
<feature type="repeat" description="RCC1" evidence="1">
    <location>
        <begin position="309"/>
        <end position="359"/>
    </location>
</feature>
<dbReference type="Gene3D" id="2.130.10.30">
    <property type="entry name" value="Regulator of chromosome condensation 1/beta-lactamase-inhibitor protein II"/>
    <property type="match status" value="2"/>
</dbReference>
<dbReference type="OrthoDB" id="10256179at2759"/>
<reference evidence="3" key="1">
    <citation type="submission" date="2021-02" db="EMBL/GenBank/DDBJ databases">
        <authorList>
            <person name="Dougan E. K."/>
            <person name="Rhodes N."/>
            <person name="Thang M."/>
            <person name="Chan C."/>
        </authorList>
    </citation>
    <scope>NUCLEOTIDE SEQUENCE</scope>
</reference>
<dbReference type="PROSITE" id="PS00626">
    <property type="entry name" value="RCC1_2"/>
    <property type="match status" value="1"/>
</dbReference>
<evidence type="ECO:0000313" key="3">
    <source>
        <dbReference type="EMBL" id="CAE8613408.1"/>
    </source>
</evidence>
<evidence type="ECO:0000256" key="2">
    <source>
        <dbReference type="SAM" id="MobiDB-lite"/>
    </source>
</evidence>
<feature type="repeat" description="RCC1" evidence="1">
    <location>
        <begin position="251"/>
        <end position="308"/>
    </location>
</feature>
<dbReference type="PANTHER" id="PTHR45982">
    <property type="entry name" value="REGULATOR OF CHROMOSOME CONDENSATION"/>
    <property type="match status" value="1"/>
</dbReference>
<dbReference type="PANTHER" id="PTHR45982:SF1">
    <property type="entry name" value="REGULATOR OF CHROMOSOME CONDENSATION"/>
    <property type="match status" value="1"/>
</dbReference>
<protein>
    <submittedName>
        <fullName evidence="3">Uncharacterized protein</fullName>
    </submittedName>
</protein>
<dbReference type="Pfam" id="PF00415">
    <property type="entry name" value="RCC1"/>
    <property type="match status" value="1"/>
</dbReference>
<feature type="repeat" description="RCC1" evidence="1">
    <location>
        <begin position="148"/>
        <end position="199"/>
    </location>
</feature>
<name>A0A813FJ38_POLGL</name>
<dbReference type="OMA" id="IATSEYH"/>
<dbReference type="EMBL" id="CAJNNW010035235">
    <property type="protein sequence ID" value="CAE8726528.1"/>
    <property type="molecule type" value="Genomic_DNA"/>
</dbReference>
<dbReference type="InterPro" id="IPR000408">
    <property type="entry name" value="Reg_chr_condens"/>
</dbReference>
<dbReference type="Proteomes" id="UP000654075">
    <property type="component" value="Unassembled WGS sequence"/>
</dbReference>
<feature type="repeat" description="RCC1" evidence="1">
    <location>
        <begin position="359"/>
        <end position="417"/>
    </location>
</feature>
<evidence type="ECO:0000313" key="4">
    <source>
        <dbReference type="EMBL" id="CAE8726528.1"/>
    </source>
</evidence>